<accession>A0A9N9SVI6</accession>
<evidence type="ECO:0000313" key="2">
    <source>
        <dbReference type="Proteomes" id="UP001153709"/>
    </source>
</evidence>
<dbReference type="Proteomes" id="UP001153709">
    <property type="component" value="Chromosome 3"/>
</dbReference>
<name>A0A9N9SVI6_DIABA</name>
<dbReference type="EMBL" id="OU898278">
    <property type="protein sequence ID" value="CAG9831602.1"/>
    <property type="molecule type" value="Genomic_DNA"/>
</dbReference>
<proteinExistence type="predicted"/>
<dbReference type="OrthoDB" id="6773780at2759"/>
<reference evidence="1" key="1">
    <citation type="submission" date="2022-01" db="EMBL/GenBank/DDBJ databases">
        <authorList>
            <person name="King R."/>
        </authorList>
    </citation>
    <scope>NUCLEOTIDE SEQUENCE</scope>
</reference>
<sequence>MLKRATRTDVTQKTKHQEVNHNRVRVALDQIKSNIIKDKRGIHSGGKNAIDEERIENIKMHIALFPTYVSHYCRNQTASKFLNSDLNLSKMYQFYTDTTENPVKTPHKDTYRMCDTYKAQISSAQTTHKENLERNHREHLEIANELRNEIKADLICAQEDKTLETLTFDLQKTHPLPKIPTGVAYYKRQLNLLILGTYLCRPYKKRYFQCMDRTRGRQGT</sequence>
<dbReference type="PANTHER" id="PTHR10773:SF19">
    <property type="match status" value="1"/>
</dbReference>
<gene>
    <name evidence="1" type="ORF">DIABBA_LOCUS5178</name>
</gene>
<organism evidence="1 2">
    <name type="scientific">Diabrotica balteata</name>
    <name type="common">Banded cucumber beetle</name>
    <dbReference type="NCBI Taxonomy" id="107213"/>
    <lineage>
        <taxon>Eukaryota</taxon>
        <taxon>Metazoa</taxon>
        <taxon>Ecdysozoa</taxon>
        <taxon>Arthropoda</taxon>
        <taxon>Hexapoda</taxon>
        <taxon>Insecta</taxon>
        <taxon>Pterygota</taxon>
        <taxon>Neoptera</taxon>
        <taxon>Endopterygota</taxon>
        <taxon>Coleoptera</taxon>
        <taxon>Polyphaga</taxon>
        <taxon>Cucujiformia</taxon>
        <taxon>Chrysomeloidea</taxon>
        <taxon>Chrysomelidae</taxon>
        <taxon>Galerucinae</taxon>
        <taxon>Diabroticina</taxon>
        <taxon>Diabroticites</taxon>
        <taxon>Diabrotica</taxon>
    </lineage>
</organism>
<dbReference type="AlphaFoldDB" id="A0A9N9SVI6"/>
<evidence type="ECO:0000313" key="1">
    <source>
        <dbReference type="EMBL" id="CAG9831602.1"/>
    </source>
</evidence>
<dbReference type="PANTHER" id="PTHR10773">
    <property type="entry name" value="DNA-DIRECTED RNA POLYMERASES I, II, AND III SUBUNIT RPABC2"/>
    <property type="match status" value="1"/>
</dbReference>
<protein>
    <submittedName>
        <fullName evidence="1">Uncharacterized protein</fullName>
    </submittedName>
</protein>
<keyword evidence="2" id="KW-1185">Reference proteome</keyword>